<evidence type="ECO:0000256" key="2">
    <source>
        <dbReference type="ARBA" id="ARBA00023125"/>
    </source>
</evidence>
<evidence type="ECO:0000259" key="7">
    <source>
        <dbReference type="PROSITE" id="PS50110"/>
    </source>
</evidence>
<dbReference type="Gene3D" id="1.10.10.60">
    <property type="entry name" value="Homeodomain-like"/>
    <property type="match status" value="2"/>
</dbReference>
<evidence type="ECO:0000313" key="9">
    <source>
        <dbReference type="Proteomes" id="UP001596378"/>
    </source>
</evidence>
<dbReference type="SUPFAM" id="SSF52172">
    <property type="entry name" value="CheY-like"/>
    <property type="match status" value="1"/>
</dbReference>
<sequence length="506" mass="56847">MFSLIIVDDEEILREGLKEAVPWESWGFRVAALAASGEEGLELFESIRPDVLLTDIKMYAFSGLDLLKAAKEIRPQCEVVLLSGYEEFSFAKQGLELGASAYVLKLNLFDELEETFAKLRCQLDARQEEERRRKEAERENAAAELVKRLRGETSPGEGLSGFYSVATIGAASEERNRLLPEAEKIAAGCGWRVVPIGTKYVAVCIPHVRAAESPEALRTEIHSRLRRLTEPYPDAIAGIGSIVRGAEIEVSYRQAMKMVDYGRLHGGGWGFVYDEIASSLAGEPLEAPKYEDIRLWIDLNRADELLQALERYLTAVVNHLKFAIPDVRLVAMNVLMGLNNRMKESGVETDPDSEIDVLVAALNRMDSIADIRDWLFEVVRRLTGSSVHAERDNGDLFEQAIRLIDRNYQNDISLQGIAQSMYVSPSYFSAKFKEAAGVNFVDYVKRKRVDQAAALLVGTNKKIADIAKEVGYADEKYFSRVFKRVKQLSPQQFREENIRSDQYGSI</sequence>
<protein>
    <submittedName>
        <fullName evidence="8">Helix-turn-helix domain-containing protein</fullName>
    </submittedName>
</protein>
<keyword evidence="4" id="KW-0597">Phosphoprotein</keyword>
<dbReference type="SUPFAM" id="SSF46689">
    <property type="entry name" value="Homeodomain-like"/>
    <property type="match status" value="2"/>
</dbReference>
<dbReference type="PRINTS" id="PR00032">
    <property type="entry name" value="HTHARAC"/>
</dbReference>
<dbReference type="InterPro" id="IPR009057">
    <property type="entry name" value="Homeodomain-like_sf"/>
</dbReference>
<evidence type="ECO:0000256" key="5">
    <source>
        <dbReference type="SAM" id="Coils"/>
    </source>
</evidence>
<dbReference type="RefSeq" id="WP_378049189.1">
    <property type="nucleotide sequence ID" value="NZ_JBHMDN010000020.1"/>
</dbReference>
<feature type="domain" description="HTH araC/xylS-type" evidence="6">
    <location>
        <begin position="398"/>
        <end position="496"/>
    </location>
</feature>
<name>A0ABW2F953_9BACL</name>
<accession>A0ABW2F953</accession>
<dbReference type="InterPro" id="IPR020449">
    <property type="entry name" value="Tscrpt_reg_AraC-type_HTH"/>
</dbReference>
<dbReference type="InterPro" id="IPR011006">
    <property type="entry name" value="CheY-like_superfamily"/>
</dbReference>
<gene>
    <name evidence="8" type="ORF">ACFQMJ_14605</name>
</gene>
<keyword evidence="9" id="KW-1185">Reference proteome</keyword>
<feature type="domain" description="Response regulatory" evidence="7">
    <location>
        <begin position="3"/>
        <end position="120"/>
    </location>
</feature>
<dbReference type="Gene3D" id="3.40.50.2300">
    <property type="match status" value="1"/>
</dbReference>
<keyword evidence="2" id="KW-0238">DNA-binding</keyword>
<dbReference type="PANTHER" id="PTHR43280">
    <property type="entry name" value="ARAC-FAMILY TRANSCRIPTIONAL REGULATOR"/>
    <property type="match status" value="1"/>
</dbReference>
<feature type="modified residue" description="4-aspartylphosphate" evidence="4">
    <location>
        <position position="55"/>
    </location>
</feature>
<dbReference type="CDD" id="cd17536">
    <property type="entry name" value="REC_YesN-like"/>
    <property type="match status" value="1"/>
</dbReference>
<evidence type="ECO:0000256" key="1">
    <source>
        <dbReference type="ARBA" id="ARBA00023015"/>
    </source>
</evidence>
<dbReference type="InterPro" id="IPR001789">
    <property type="entry name" value="Sig_transdc_resp-reg_receiver"/>
</dbReference>
<reference evidence="9" key="1">
    <citation type="journal article" date="2019" name="Int. J. Syst. Evol. Microbiol.">
        <title>The Global Catalogue of Microorganisms (GCM) 10K type strain sequencing project: providing services to taxonomists for standard genome sequencing and annotation.</title>
        <authorList>
            <consortium name="The Broad Institute Genomics Platform"/>
            <consortium name="The Broad Institute Genome Sequencing Center for Infectious Disease"/>
            <person name="Wu L."/>
            <person name="Ma J."/>
        </authorList>
    </citation>
    <scope>NUCLEOTIDE SEQUENCE [LARGE SCALE GENOMIC DNA]</scope>
    <source>
        <strain evidence="9">KCTC 12907</strain>
    </source>
</reference>
<evidence type="ECO:0000313" key="8">
    <source>
        <dbReference type="EMBL" id="MFC7149752.1"/>
    </source>
</evidence>
<evidence type="ECO:0000256" key="3">
    <source>
        <dbReference type="ARBA" id="ARBA00023163"/>
    </source>
</evidence>
<proteinExistence type="predicted"/>
<dbReference type="InterPro" id="IPR018060">
    <property type="entry name" value="HTH_AraC"/>
</dbReference>
<evidence type="ECO:0000256" key="4">
    <source>
        <dbReference type="PROSITE-ProRule" id="PRU00169"/>
    </source>
</evidence>
<feature type="coiled-coil region" evidence="5">
    <location>
        <begin position="109"/>
        <end position="146"/>
    </location>
</feature>
<keyword evidence="3" id="KW-0804">Transcription</keyword>
<keyword evidence="1" id="KW-0805">Transcription regulation</keyword>
<evidence type="ECO:0000259" key="6">
    <source>
        <dbReference type="PROSITE" id="PS01124"/>
    </source>
</evidence>
<dbReference type="SMART" id="SM00448">
    <property type="entry name" value="REC"/>
    <property type="match status" value="1"/>
</dbReference>
<keyword evidence="5" id="KW-0175">Coiled coil</keyword>
<dbReference type="PANTHER" id="PTHR43280:SF2">
    <property type="entry name" value="HTH-TYPE TRANSCRIPTIONAL REGULATOR EXSA"/>
    <property type="match status" value="1"/>
</dbReference>
<dbReference type="SMART" id="SM00342">
    <property type="entry name" value="HTH_ARAC"/>
    <property type="match status" value="1"/>
</dbReference>
<dbReference type="Pfam" id="PF00072">
    <property type="entry name" value="Response_reg"/>
    <property type="match status" value="1"/>
</dbReference>
<dbReference type="Pfam" id="PF12833">
    <property type="entry name" value="HTH_18"/>
    <property type="match status" value="1"/>
</dbReference>
<dbReference type="Proteomes" id="UP001596378">
    <property type="component" value="Unassembled WGS sequence"/>
</dbReference>
<organism evidence="8 9">
    <name type="scientific">Cohnella cellulosilytica</name>
    <dbReference type="NCBI Taxonomy" id="986710"/>
    <lineage>
        <taxon>Bacteria</taxon>
        <taxon>Bacillati</taxon>
        <taxon>Bacillota</taxon>
        <taxon>Bacilli</taxon>
        <taxon>Bacillales</taxon>
        <taxon>Paenibacillaceae</taxon>
        <taxon>Cohnella</taxon>
    </lineage>
</organism>
<dbReference type="PROSITE" id="PS50110">
    <property type="entry name" value="RESPONSE_REGULATORY"/>
    <property type="match status" value="1"/>
</dbReference>
<dbReference type="EMBL" id="JBHTAI010000008">
    <property type="protein sequence ID" value="MFC7149752.1"/>
    <property type="molecule type" value="Genomic_DNA"/>
</dbReference>
<comment type="caution">
    <text evidence="8">The sequence shown here is derived from an EMBL/GenBank/DDBJ whole genome shotgun (WGS) entry which is preliminary data.</text>
</comment>
<dbReference type="PROSITE" id="PS01124">
    <property type="entry name" value="HTH_ARAC_FAMILY_2"/>
    <property type="match status" value="1"/>
</dbReference>